<dbReference type="Gene3D" id="2.120.10.80">
    <property type="entry name" value="Kelch-type beta propeller"/>
    <property type="match status" value="2"/>
</dbReference>
<name>A0A0N4ZKJ5_PARTI</name>
<reference evidence="4" key="1">
    <citation type="submission" date="2017-02" db="UniProtKB">
        <authorList>
            <consortium name="WormBaseParasite"/>
        </authorList>
    </citation>
    <scope>IDENTIFICATION</scope>
</reference>
<dbReference type="PANTHER" id="PTHR46428:SF1">
    <property type="entry name" value="KELCH DOMAIN-CONTAINING PROTEIN 10"/>
    <property type="match status" value="1"/>
</dbReference>
<dbReference type="PANTHER" id="PTHR46428">
    <property type="entry name" value="KELCH DOMAIN-CONTAINING PROTEIN 10"/>
    <property type="match status" value="1"/>
</dbReference>
<evidence type="ECO:0000313" key="3">
    <source>
        <dbReference type="Proteomes" id="UP000038045"/>
    </source>
</evidence>
<keyword evidence="3" id="KW-1185">Reference proteome</keyword>
<dbReference type="GO" id="GO:0032874">
    <property type="term" value="P:positive regulation of stress-activated MAPK cascade"/>
    <property type="evidence" value="ECO:0007669"/>
    <property type="project" value="TreeGrafter"/>
</dbReference>
<dbReference type="Pfam" id="PF24681">
    <property type="entry name" value="Kelch_KLHDC2_KLHL20_DRC7"/>
    <property type="match status" value="1"/>
</dbReference>
<keyword evidence="1" id="KW-0880">Kelch repeat</keyword>
<dbReference type="InterPro" id="IPR052125">
    <property type="entry name" value="KLHDC10"/>
</dbReference>
<accession>A0A0N4ZKJ5</accession>
<evidence type="ECO:0000256" key="2">
    <source>
        <dbReference type="ARBA" id="ARBA00022737"/>
    </source>
</evidence>
<keyword evidence="2" id="KW-0677">Repeat</keyword>
<dbReference type="AlphaFoldDB" id="A0A0N4ZKJ5"/>
<proteinExistence type="predicted"/>
<dbReference type="InterPro" id="IPR015915">
    <property type="entry name" value="Kelch-typ_b-propeller"/>
</dbReference>
<dbReference type="Proteomes" id="UP000038045">
    <property type="component" value="Unplaced"/>
</dbReference>
<protein>
    <submittedName>
        <fullName evidence="4">Kelch domain-containing protein 10</fullName>
    </submittedName>
</protein>
<evidence type="ECO:0000256" key="1">
    <source>
        <dbReference type="ARBA" id="ARBA00022441"/>
    </source>
</evidence>
<dbReference type="SUPFAM" id="SSF117281">
    <property type="entry name" value="Kelch motif"/>
    <property type="match status" value="1"/>
</dbReference>
<sequence length="425" mass="48743">MPLRRHNEIGRWRNFRSSIPKPDNCICLPPVKFHVKKSYDTFNPRSGHTIVCTGTNFYIIGGYCDAPETGIFNEINMYNKHTNTIQRIPISNLPTEILSNAAINFPVDINDIEDSILMFGGTGIPFSENISDKLYWIRKTLDKWDCVACTNIGESPNKRYGCCMIFDHKENCIYISGGTDGFNYFSDIWKGYLKIEYDITNKIFSASVQWELLLASGFPHDAGVYKHKIVLHDNILWSFGGGNTTEIFSFQNIPTFNLLTGELRIRGNIKGETNKEGRDIYPISRKCFGSCEYVGKLFICGGQGIQPDPNPTESLHVDLNDIWYFDFNEIKWTRVKAVFLHPCYFNSCDVDIEGTMVSFGGVNKRRSRNNNLYKINLAPKKLVSLTLENVIEKHEEMFRDIEVLSDKYDYNYHLATKDVISKCHL</sequence>
<dbReference type="WBParaSite" id="PTRK_0000862800.1">
    <property type="protein sequence ID" value="PTRK_0000862800.1"/>
    <property type="gene ID" value="PTRK_0000862800"/>
</dbReference>
<organism evidence="3 4">
    <name type="scientific">Parastrongyloides trichosuri</name>
    <name type="common">Possum-specific nematode worm</name>
    <dbReference type="NCBI Taxonomy" id="131310"/>
    <lineage>
        <taxon>Eukaryota</taxon>
        <taxon>Metazoa</taxon>
        <taxon>Ecdysozoa</taxon>
        <taxon>Nematoda</taxon>
        <taxon>Chromadorea</taxon>
        <taxon>Rhabditida</taxon>
        <taxon>Tylenchina</taxon>
        <taxon>Panagrolaimomorpha</taxon>
        <taxon>Strongyloidoidea</taxon>
        <taxon>Strongyloididae</taxon>
        <taxon>Parastrongyloides</taxon>
    </lineage>
</organism>
<dbReference type="STRING" id="131310.A0A0N4ZKJ5"/>
<evidence type="ECO:0000313" key="4">
    <source>
        <dbReference type="WBParaSite" id="PTRK_0000862800.1"/>
    </source>
</evidence>